<dbReference type="SMART" id="SM00248">
    <property type="entry name" value="ANK"/>
    <property type="match status" value="3"/>
</dbReference>
<evidence type="ECO:0000256" key="1">
    <source>
        <dbReference type="ARBA" id="ARBA00022737"/>
    </source>
</evidence>
<comment type="caution">
    <text evidence="4">The sequence shown here is derived from an EMBL/GenBank/DDBJ whole genome shotgun (WGS) entry which is preliminary data.</text>
</comment>
<dbReference type="Proteomes" id="UP000255334">
    <property type="component" value="Unassembled WGS sequence"/>
</dbReference>
<proteinExistence type="predicted"/>
<organism evidence="4 5">
    <name type="scientific">Dyella psychrodurans</name>
    <dbReference type="NCBI Taxonomy" id="1927960"/>
    <lineage>
        <taxon>Bacteria</taxon>
        <taxon>Pseudomonadati</taxon>
        <taxon>Pseudomonadota</taxon>
        <taxon>Gammaproteobacteria</taxon>
        <taxon>Lysobacterales</taxon>
        <taxon>Rhodanobacteraceae</taxon>
        <taxon>Dyella</taxon>
    </lineage>
</organism>
<dbReference type="Pfam" id="PF12796">
    <property type="entry name" value="Ank_2"/>
    <property type="match status" value="1"/>
</dbReference>
<keyword evidence="2 3" id="KW-0040">ANK repeat</keyword>
<keyword evidence="5" id="KW-1185">Reference proteome</keyword>
<sequence>MGRARRGRKRPRADRSCGVAVSVQRSQADGGDHIQYTTQNAKSAMCEKAHPICRCDPLAAGPPAGRVDLTKSGAQIMTVAAPRAQQATTNHEAVDALFEAARYRRASAVESLIALGTDVNACDSYGALPWVEAALGGQVKILRLFIDAGADVNAWRSGKGEQTALMISIQRGYHGMAQMLIEAGADLNARDAEGRTALSLAKAEGNTRWNDIVALIERTILADVATRTTSAPPTRRAM</sequence>
<dbReference type="InterPro" id="IPR002110">
    <property type="entry name" value="Ankyrin_rpt"/>
</dbReference>
<evidence type="ECO:0000313" key="5">
    <source>
        <dbReference type="Proteomes" id="UP000255334"/>
    </source>
</evidence>
<gene>
    <name evidence="4" type="ORF">DWU99_01105</name>
</gene>
<reference evidence="4 5" key="1">
    <citation type="submission" date="2018-07" db="EMBL/GenBank/DDBJ databases">
        <title>Dyella monticola sp. nov. and Dyella psychrodurans sp. nov. isolated from monsoon evergreen broad-leaved forest soil of Dinghu Mountain, China.</title>
        <authorList>
            <person name="Gao Z."/>
            <person name="Qiu L."/>
        </authorList>
    </citation>
    <scope>NUCLEOTIDE SEQUENCE [LARGE SCALE GENOMIC DNA]</scope>
    <source>
        <strain evidence="4 5">4MSK11</strain>
    </source>
</reference>
<protein>
    <submittedName>
        <fullName evidence="4">Ankyrin repeat domain-containing protein</fullName>
    </submittedName>
</protein>
<dbReference type="AlphaFoldDB" id="A0A370XCF8"/>
<dbReference type="SUPFAM" id="SSF48403">
    <property type="entry name" value="Ankyrin repeat"/>
    <property type="match status" value="1"/>
</dbReference>
<keyword evidence="1" id="KW-0677">Repeat</keyword>
<dbReference type="EMBL" id="QRBF01000001">
    <property type="protein sequence ID" value="RDS85905.1"/>
    <property type="molecule type" value="Genomic_DNA"/>
</dbReference>
<accession>A0A370XCF8</accession>
<dbReference type="PROSITE" id="PS50297">
    <property type="entry name" value="ANK_REP_REGION"/>
    <property type="match status" value="1"/>
</dbReference>
<evidence type="ECO:0000256" key="2">
    <source>
        <dbReference type="ARBA" id="ARBA00023043"/>
    </source>
</evidence>
<dbReference type="PANTHER" id="PTHR24171">
    <property type="entry name" value="ANKYRIN REPEAT DOMAIN-CONTAINING PROTEIN 39-RELATED"/>
    <property type="match status" value="1"/>
</dbReference>
<feature type="repeat" description="ANK" evidence="3">
    <location>
        <begin position="160"/>
        <end position="192"/>
    </location>
</feature>
<dbReference type="Gene3D" id="1.25.40.20">
    <property type="entry name" value="Ankyrin repeat-containing domain"/>
    <property type="match status" value="1"/>
</dbReference>
<feature type="repeat" description="ANK" evidence="3">
    <location>
        <begin position="125"/>
        <end position="157"/>
    </location>
</feature>
<name>A0A370XCF8_9GAMM</name>
<evidence type="ECO:0000256" key="3">
    <source>
        <dbReference type="PROSITE-ProRule" id="PRU00023"/>
    </source>
</evidence>
<evidence type="ECO:0000313" key="4">
    <source>
        <dbReference type="EMBL" id="RDS85905.1"/>
    </source>
</evidence>
<dbReference type="InterPro" id="IPR036770">
    <property type="entry name" value="Ankyrin_rpt-contain_sf"/>
</dbReference>
<dbReference type="PROSITE" id="PS50088">
    <property type="entry name" value="ANK_REPEAT"/>
    <property type="match status" value="2"/>
</dbReference>